<sequence length="292" mass="31296">MWLGGLVVALGMGLAVAPAPAQEGNAEDLLKQLDFHGGDIAVPGAHARFHLDDKFQYLQQADARRVLEQLWGNPPDESVLGLIVPKQPGLLEDGSWAVVVTYSDDGYVSDEDAAKIDYAELLEQLQEETRDSNAARKEAGYGTVDLAGWAETPRYDAASKKLYWAKDLAFNGEAEHTLNYDIRVLGRHGYLSLNAVAGMSDLPAVRTGMQELLPMAEFDAGSRYADFNESTDKTAAYGVAALIGGGLAAKAGLFAKLGLVLAKFWKLLLIGGVVVVSGVRKLFAKKPASTVS</sequence>
<dbReference type="InterPro" id="IPR018682">
    <property type="entry name" value="DUF2167_membr"/>
</dbReference>
<feature type="coiled-coil region" evidence="1">
    <location>
        <begin position="111"/>
        <end position="138"/>
    </location>
</feature>
<dbReference type="Pfam" id="PF09935">
    <property type="entry name" value="DUF2167"/>
    <property type="match status" value="1"/>
</dbReference>
<keyword evidence="1" id="KW-0175">Coiled coil</keyword>
<feature type="transmembrane region" description="Helical" evidence="2">
    <location>
        <begin position="267"/>
        <end position="284"/>
    </location>
</feature>
<protein>
    <submittedName>
        <fullName evidence="4">Uncharacterized membrane-anchored protein</fullName>
    </submittedName>
</protein>
<dbReference type="STRING" id="428993.SAMN06296058_1734"/>
<reference evidence="4 5" key="1">
    <citation type="submission" date="2017-02" db="EMBL/GenBank/DDBJ databases">
        <authorList>
            <person name="Peterson S.W."/>
        </authorList>
    </citation>
    <scope>NUCLEOTIDE SEQUENCE [LARGE SCALE GENOMIC DNA]</scope>
    <source>
        <strain evidence="4 5">P15</strain>
    </source>
</reference>
<evidence type="ECO:0000313" key="4">
    <source>
        <dbReference type="EMBL" id="SKC63394.1"/>
    </source>
</evidence>
<keyword evidence="2" id="KW-1133">Transmembrane helix</keyword>
<keyword evidence="3" id="KW-0732">Signal</keyword>
<keyword evidence="2" id="KW-0812">Transmembrane</keyword>
<keyword evidence="2" id="KW-0472">Membrane</keyword>
<evidence type="ECO:0000256" key="1">
    <source>
        <dbReference type="SAM" id="Coils"/>
    </source>
</evidence>
<evidence type="ECO:0000256" key="2">
    <source>
        <dbReference type="SAM" id="Phobius"/>
    </source>
</evidence>
<proteinExistence type="predicted"/>
<dbReference type="RefSeq" id="WP_425478716.1">
    <property type="nucleotide sequence ID" value="NZ_BMCL01000002.1"/>
</dbReference>
<evidence type="ECO:0000256" key="3">
    <source>
        <dbReference type="SAM" id="SignalP"/>
    </source>
</evidence>
<organism evidence="4 5">
    <name type="scientific">Pseudoxanthomonas indica</name>
    <dbReference type="NCBI Taxonomy" id="428993"/>
    <lineage>
        <taxon>Bacteria</taxon>
        <taxon>Pseudomonadati</taxon>
        <taxon>Pseudomonadota</taxon>
        <taxon>Gammaproteobacteria</taxon>
        <taxon>Lysobacterales</taxon>
        <taxon>Lysobacteraceae</taxon>
        <taxon>Pseudoxanthomonas</taxon>
    </lineage>
</organism>
<accession>A0A1T5KI24</accession>
<name>A0A1T5KI24_9GAMM</name>
<feature type="chain" id="PRO_5012594781" evidence="3">
    <location>
        <begin position="22"/>
        <end position="292"/>
    </location>
</feature>
<evidence type="ECO:0000313" key="5">
    <source>
        <dbReference type="Proteomes" id="UP000190341"/>
    </source>
</evidence>
<feature type="signal peptide" evidence="3">
    <location>
        <begin position="1"/>
        <end position="21"/>
    </location>
</feature>
<dbReference type="EMBL" id="FUZV01000001">
    <property type="protein sequence ID" value="SKC63394.1"/>
    <property type="molecule type" value="Genomic_DNA"/>
</dbReference>
<gene>
    <name evidence="4" type="ORF">SAMN06296058_1734</name>
</gene>
<dbReference type="Proteomes" id="UP000190341">
    <property type="component" value="Unassembled WGS sequence"/>
</dbReference>
<keyword evidence="5" id="KW-1185">Reference proteome</keyword>
<dbReference type="AlphaFoldDB" id="A0A1T5KI24"/>